<dbReference type="EMBL" id="CM023472">
    <property type="protein sequence ID" value="KAH7960483.1"/>
    <property type="molecule type" value="Genomic_DNA"/>
</dbReference>
<proteinExistence type="predicted"/>
<evidence type="ECO:0000313" key="2">
    <source>
        <dbReference type="Proteomes" id="UP000821865"/>
    </source>
</evidence>
<dbReference type="Proteomes" id="UP000821865">
    <property type="component" value="Chromosome 3"/>
</dbReference>
<accession>A0ACB8D7W5</accession>
<name>A0ACB8D7W5_DERSI</name>
<sequence>MNLAARYRKSSPTTAPQLGSTCSAPGVHCTVSPPQTTDLDELQPEMRRTVNGHANTSWGVAVVGGTVIMFATGVFCTSGLFYVYFMEMFCVSREAASWPASVMGVTLTCSGLVVSLLQCFLSIFQISLLGSILLWTSLMLSAFAPNMQVMTSLFGALHDENACYHLFGELFTVTPEDCDSTVKLELIDLQCLPHLNSLHREQVPTNAVL</sequence>
<organism evidence="1 2">
    <name type="scientific">Dermacentor silvarum</name>
    <name type="common">Tick</name>
    <dbReference type="NCBI Taxonomy" id="543639"/>
    <lineage>
        <taxon>Eukaryota</taxon>
        <taxon>Metazoa</taxon>
        <taxon>Ecdysozoa</taxon>
        <taxon>Arthropoda</taxon>
        <taxon>Chelicerata</taxon>
        <taxon>Arachnida</taxon>
        <taxon>Acari</taxon>
        <taxon>Parasitiformes</taxon>
        <taxon>Ixodida</taxon>
        <taxon>Ixodoidea</taxon>
        <taxon>Ixodidae</taxon>
        <taxon>Rhipicephalinae</taxon>
        <taxon>Dermacentor</taxon>
    </lineage>
</organism>
<evidence type="ECO:0000313" key="1">
    <source>
        <dbReference type="EMBL" id="KAH7960483.1"/>
    </source>
</evidence>
<comment type="caution">
    <text evidence="1">The sequence shown here is derived from an EMBL/GenBank/DDBJ whole genome shotgun (WGS) entry which is preliminary data.</text>
</comment>
<keyword evidence="2" id="KW-1185">Reference proteome</keyword>
<protein>
    <submittedName>
        <fullName evidence="1">Uncharacterized protein</fullName>
    </submittedName>
</protein>
<gene>
    <name evidence="1" type="ORF">HPB49_020230</name>
</gene>
<reference evidence="1" key="1">
    <citation type="submission" date="2020-05" db="EMBL/GenBank/DDBJ databases">
        <title>Large-scale comparative analyses of tick genomes elucidate their genetic diversity and vector capacities.</title>
        <authorList>
            <person name="Jia N."/>
            <person name="Wang J."/>
            <person name="Shi W."/>
            <person name="Du L."/>
            <person name="Sun Y."/>
            <person name="Zhan W."/>
            <person name="Jiang J."/>
            <person name="Wang Q."/>
            <person name="Zhang B."/>
            <person name="Ji P."/>
            <person name="Sakyi L.B."/>
            <person name="Cui X."/>
            <person name="Yuan T."/>
            <person name="Jiang B."/>
            <person name="Yang W."/>
            <person name="Lam T.T.-Y."/>
            <person name="Chang Q."/>
            <person name="Ding S."/>
            <person name="Wang X."/>
            <person name="Zhu J."/>
            <person name="Ruan X."/>
            <person name="Zhao L."/>
            <person name="Wei J."/>
            <person name="Que T."/>
            <person name="Du C."/>
            <person name="Cheng J."/>
            <person name="Dai P."/>
            <person name="Han X."/>
            <person name="Huang E."/>
            <person name="Gao Y."/>
            <person name="Liu J."/>
            <person name="Shao H."/>
            <person name="Ye R."/>
            <person name="Li L."/>
            <person name="Wei W."/>
            <person name="Wang X."/>
            <person name="Wang C."/>
            <person name="Yang T."/>
            <person name="Huo Q."/>
            <person name="Li W."/>
            <person name="Guo W."/>
            <person name="Chen H."/>
            <person name="Zhou L."/>
            <person name="Ni X."/>
            <person name="Tian J."/>
            <person name="Zhou Y."/>
            <person name="Sheng Y."/>
            <person name="Liu T."/>
            <person name="Pan Y."/>
            <person name="Xia L."/>
            <person name="Li J."/>
            <person name="Zhao F."/>
            <person name="Cao W."/>
        </authorList>
    </citation>
    <scope>NUCLEOTIDE SEQUENCE</scope>
    <source>
        <strain evidence="1">Dsil-2018</strain>
    </source>
</reference>